<accession>A0A1F6CSA0</accession>
<reference evidence="2 3" key="1">
    <citation type="journal article" date="2016" name="Nat. Commun.">
        <title>Thousands of microbial genomes shed light on interconnected biogeochemical processes in an aquifer system.</title>
        <authorList>
            <person name="Anantharaman K."/>
            <person name="Brown C.T."/>
            <person name="Hug L.A."/>
            <person name="Sharon I."/>
            <person name="Castelle C.J."/>
            <person name="Probst A.J."/>
            <person name="Thomas B.C."/>
            <person name="Singh A."/>
            <person name="Wilkins M.J."/>
            <person name="Karaoz U."/>
            <person name="Brodie E.L."/>
            <person name="Williams K.H."/>
            <person name="Hubbard S.S."/>
            <person name="Banfield J.F."/>
        </authorList>
    </citation>
    <scope>NUCLEOTIDE SEQUENCE [LARGE SCALE GENOMIC DNA]</scope>
</reference>
<dbReference type="InterPro" id="IPR036388">
    <property type="entry name" value="WH-like_DNA-bd_sf"/>
</dbReference>
<dbReference type="CDD" id="cd00090">
    <property type="entry name" value="HTH_ARSR"/>
    <property type="match status" value="1"/>
</dbReference>
<dbReference type="SUPFAM" id="SSF46785">
    <property type="entry name" value="Winged helix' DNA-binding domain"/>
    <property type="match status" value="1"/>
</dbReference>
<feature type="domain" description="Transcription regulator TrmB N-terminal" evidence="1">
    <location>
        <begin position="9"/>
        <end position="76"/>
    </location>
</feature>
<evidence type="ECO:0000259" key="1">
    <source>
        <dbReference type="Pfam" id="PF01978"/>
    </source>
</evidence>
<dbReference type="Gene3D" id="1.10.10.10">
    <property type="entry name" value="Winged helix-like DNA-binding domain superfamily/Winged helix DNA-binding domain"/>
    <property type="match status" value="1"/>
</dbReference>
<dbReference type="PANTHER" id="PTHR34293:SF1">
    <property type="entry name" value="HTH-TYPE TRANSCRIPTIONAL REGULATOR TRMBL2"/>
    <property type="match status" value="1"/>
</dbReference>
<sequence>MPRDVKNALSQVGLKAGEVDIYLALLSNKQGLFVAEIAKTTGIKRSTVNLMLERLREKGFVTYHLDGARRLFSAESPEALLFRFENSLGDLRTLIPLLHATTGHDKKTKIRFFEGREGVETILNDILFTLKITRGSKREYLAISSGENVFETQPDHQKQFVDKRVKAGIPLRWIAPESSLVREMDKRSNVEFRKVKFFNAKKYKFTIEFDIYADKIALMTFGKNPTGVIVENETLADSCRGLFNLLWDSLR</sequence>
<dbReference type="PANTHER" id="PTHR34293">
    <property type="entry name" value="HTH-TYPE TRANSCRIPTIONAL REGULATOR TRMBL2"/>
    <property type="match status" value="1"/>
</dbReference>
<dbReference type="AlphaFoldDB" id="A0A1F6CSA0"/>
<name>A0A1F6CSA0_9BACT</name>
<dbReference type="InterPro" id="IPR051797">
    <property type="entry name" value="TrmB-like"/>
</dbReference>
<protein>
    <recommendedName>
        <fullName evidence="1">Transcription regulator TrmB N-terminal domain-containing protein</fullName>
    </recommendedName>
</protein>
<comment type="caution">
    <text evidence="2">The sequence shown here is derived from an EMBL/GenBank/DDBJ whole genome shotgun (WGS) entry which is preliminary data.</text>
</comment>
<dbReference type="Proteomes" id="UP000176445">
    <property type="component" value="Unassembled WGS sequence"/>
</dbReference>
<dbReference type="InterPro" id="IPR036390">
    <property type="entry name" value="WH_DNA-bd_sf"/>
</dbReference>
<dbReference type="InterPro" id="IPR002831">
    <property type="entry name" value="Tscrpt_reg_TrmB_N"/>
</dbReference>
<evidence type="ECO:0000313" key="2">
    <source>
        <dbReference type="EMBL" id="OGG52056.1"/>
    </source>
</evidence>
<dbReference type="EMBL" id="MFKW01000005">
    <property type="protein sequence ID" value="OGG52056.1"/>
    <property type="molecule type" value="Genomic_DNA"/>
</dbReference>
<dbReference type="Pfam" id="PF01978">
    <property type="entry name" value="TrmB"/>
    <property type="match status" value="1"/>
</dbReference>
<evidence type="ECO:0000313" key="3">
    <source>
        <dbReference type="Proteomes" id="UP000176445"/>
    </source>
</evidence>
<gene>
    <name evidence="2" type="ORF">A2704_06195</name>
</gene>
<proteinExistence type="predicted"/>
<dbReference type="InterPro" id="IPR011991">
    <property type="entry name" value="ArsR-like_HTH"/>
</dbReference>
<organism evidence="2 3">
    <name type="scientific">Candidatus Kaiserbacteria bacterium RIFCSPHIGHO2_01_FULL_54_36b</name>
    <dbReference type="NCBI Taxonomy" id="1798483"/>
    <lineage>
        <taxon>Bacteria</taxon>
        <taxon>Candidatus Kaiseribacteriota</taxon>
    </lineage>
</organism>